<dbReference type="PANTHER" id="PTHR10934">
    <property type="entry name" value="60S RIBOSOMAL PROTEIN L18"/>
    <property type="match status" value="1"/>
</dbReference>
<dbReference type="PANTHER" id="PTHR10934:SF2">
    <property type="entry name" value="LARGE RIBOSOMAL SUBUNIT PROTEIN EL18"/>
    <property type="match status" value="1"/>
</dbReference>
<dbReference type="Gene3D" id="3.100.10.10">
    <property type="match status" value="1"/>
</dbReference>
<evidence type="ECO:0000313" key="7">
    <source>
        <dbReference type="Proteomes" id="UP000269945"/>
    </source>
</evidence>
<dbReference type="GO" id="GO:0022625">
    <property type="term" value="C:cytosolic large ribosomal subunit"/>
    <property type="evidence" value="ECO:0007669"/>
    <property type="project" value="TreeGrafter"/>
</dbReference>
<dbReference type="Pfam" id="PF17135">
    <property type="entry name" value="Ribosomal_L18"/>
    <property type="match status" value="1"/>
</dbReference>
<evidence type="ECO:0000256" key="4">
    <source>
        <dbReference type="ARBA" id="ARBA00023274"/>
    </source>
</evidence>
<keyword evidence="7" id="KW-1185">Reference proteome</keyword>
<evidence type="ECO:0000313" key="6">
    <source>
        <dbReference type="EMBL" id="VCW98986.1"/>
    </source>
</evidence>
<evidence type="ECO:0000256" key="3">
    <source>
        <dbReference type="ARBA" id="ARBA00022980"/>
    </source>
</evidence>
<keyword evidence="4" id="KW-0687">Ribonucleoprotein</keyword>
<name>A0A9X9LXQ0_GULGU</name>
<dbReference type="InterPro" id="IPR036227">
    <property type="entry name" value="Ribosomal_uL15/eL18_sf"/>
</dbReference>
<gene>
    <name evidence="6" type="ORF">BN2614_LOCUS1</name>
</gene>
<keyword evidence="3" id="KW-0689">Ribosomal protein</keyword>
<dbReference type="InterPro" id="IPR000039">
    <property type="entry name" value="Ribosomal_eL18"/>
</dbReference>
<feature type="domain" description="Large ribosomal subunit protein uL15/eL18" evidence="5">
    <location>
        <begin position="2"/>
        <end position="123"/>
    </location>
</feature>
<protein>
    <recommendedName>
        <fullName evidence="5">Large ribosomal subunit protein uL15/eL18 domain-containing protein</fullName>
    </recommendedName>
</protein>
<dbReference type="GO" id="GO:0003735">
    <property type="term" value="F:structural constituent of ribosome"/>
    <property type="evidence" value="ECO:0007669"/>
    <property type="project" value="InterPro"/>
</dbReference>
<evidence type="ECO:0000256" key="2">
    <source>
        <dbReference type="ARBA" id="ARBA00011133"/>
    </source>
</evidence>
<organism evidence="6 7">
    <name type="scientific">Gulo gulo</name>
    <name type="common">Wolverine</name>
    <name type="synonym">Gluton</name>
    <dbReference type="NCBI Taxonomy" id="48420"/>
    <lineage>
        <taxon>Eukaryota</taxon>
        <taxon>Metazoa</taxon>
        <taxon>Chordata</taxon>
        <taxon>Craniata</taxon>
        <taxon>Vertebrata</taxon>
        <taxon>Euteleostomi</taxon>
        <taxon>Mammalia</taxon>
        <taxon>Eutheria</taxon>
        <taxon>Laurasiatheria</taxon>
        <taxon>Carnivora</taxon>
        <taxon>Caniformia</taxon>
        <taxon>Musteloidea</taxon>
        <taxon>Mustelidae</taxon>
        <taxon>Guloninae</taxon>
        <taxon>Gulo</taxon>
    </lineage>
</organism>
<dbReference type="EMBL" id="CYRY02027131">
    <property type="protein sequence ID" value="VCW98986.1"/>
    <property type="molecule type" value="Genomic_DNA"/>
</dbReference>
<dbReference type="SUPFAM" id="SSF52080">
    <property type="entry name" value="Ribosomal proteins L15p and L18e"/>
    <property type="match status" value="1"/>
</dbReference>
<dbReference type="InterPro" id="IPR021131">
    <property type="entry name" value="Ribosomal_uL15/eL18"/>
</dbReference>
<evidence type="ECO:0000256" key="1">
    <source>
        <dbReference type="ARBA" id="ARBA00006815"/>
    </source>
</evidence>
<proteinExistence type="inferred from homology"/>
<comment type="subunit">
    <text evidence="2">Component of the large ribosomal subunit.</text>
</comment>
<comment type="similarity">
    <text evidence="1">Belongs to the eukaryotic ribosomal protein eL18 family.</text>
</comment>
<reference evidence="6 7" key="1">
    <citation type="submission" date="2018-10" db="EMBL/GenBank/DDBJ databases">
        <authorList>
            <person name="Ekblom R."/>
            <person name="Jareborg N."/>
        </authorList>
    </citation>
    <scope>NUCLEOTIDE SEQUENCE [LARGE SCALE GENOMIC DNA]</scope>
    <source>
        <tissue evidence="6">Muscle</tissue>
    </source>
</reference>
<dbReference type="AlphaFoldDB" id="A0A9X9LXQ0"/>
<accession>A0A9X9LXQ0</accession>
<dbReference type="Proteomes" id="UP000269945">
    <property type="component" value="Unassembled WGS sequence"/>
</dbReference>
<comment type="caution">
    <text evidence="6">The sequence shown here is derived from an EMBL/GenBank/DDBJ whole genome shotgun (WGS) entry which is preliminary data.</text>
</comment>
<sequence>MFLARQTKSTFYQIVLKRLIMSLTNWPPLPFSLMIQKMKLPGPEDKTSVVVRTITHDVRVQEKPNLKVYALLVGSHAQRSILKARGKILTFDQLTLDSPPQGYGTVLLSGPHKGQEYIGILARPQEHRPATPNSTCHRGAGN</sequence>
<dbReference type="GO" id="GO:0003723">
    <property type="term" value="F:RNA binding"/>
    <property type="evidence" value="ECO:0007669"/>
    <property type="project" value="TreeGrafter"/>
</dbReference>
<evidence type="ECO:0000259" key="5">
    <source>
        <dbReference type="Pfam" id="PF17135"/>
    </source>
</evidence>
<dbReference type="GO" id="GO:0006412">
    <property type="term" value="P:translation"/>
    <property type="evidence" value="ECO:0007669"/>
    <property type="project" value="InterPro"/>
</dbReference>